<protein>
    <submittedName>
        <fullName evidence="2">Uncharacterized protein</fullName>
    </submittedName>
</protein>
<evidence type="ECO:0000313" key="2">
    <source>
        <dbReference type="WBParaSite" id="PDA_v2.g7264.t1"/>
    </source>
</evidence>
<proteinExistence type="predicted"/>
<keyword evidence="1" id="KW-1185">Reference proteome</keyword>
<dbReference type="WBParaSite" id="PDA_v2.g7264.t1">
    <property type="protein sequence ID" value="PDA_v2.g7264.t1"/>
    <property type="gene ID" value="PDA_v2.g7264"/>
</dbReference>
<name>A0A914QTL7_9BILA</name>
<reference evidence="2" key="1">
    <citation type="submission" date="2022-11" db="UniProtKB">
        <authorList>
            <consortium name="WormBaseParasite"/>
        </authorList>
    </citation>
    <scope>IDENTIFICATION</scope>
</reference>
<accession>A0A914QTL7</accession>
<organism evidence="1 2">
    <name type="scientific">Panagrolaimus davidi</name>
    <dbReference type="NCBI Taxonomy" id="227884"/>
    <lineage>
        <taxon>Eukaryota</taxon>
        <taxon>Metazoa</taxon>
        <taxon>Ecdysozoa</taxon>
        <taxon>Nematoda</taxon>
        <taxon>Chromadorea</taxon>
        <taxon>Rhabditida</taxon>
        <taxon>Tylenchina</taxon>
        <taxon>Panagrolaimomorpha</taxon>
        <taxon>Panagrolaimoidea</taxon>
        <taxon>Panagrolaimidae</taxon>
        <taxon>Panagrolaimus</taxon>
    </lineage>
</organism>
<dbReference type="Proteomes" id="UP000887578">
    <property type="component" value="Unplaced"/>
</dbReference>
<sequence length="143" mass="15811">MTTKESVFITSVSSCDSYDNLNLNQNVQKPKFKLASFESYKPCNKMSAAALVMKSKNMGTSTTFAEDATNDLTRNNEQAKERRFVSTGKATNSKSSLSLHVAVQENPDEIRNSDAGENVKTIMKAKNIFFNSGCFGVIQVIFM</sequence>
<evidence type="ECO:0000313" key="1">
    <source>
        <dbReference type="Proteomes" id="UP000887578"/>
    </source>
</evidence>
<dbReference type="AlphaFoldDB" id="A0A914QTL7"/>